<reference evidence="5 6" key="1">
    <citation type="journal article" date="2006" name="Science">
        <title>Phytophthora genome sequences uncover evolutionary origins and mechanisms of pathogenesis.</title>
        <authorList>
            <person name="Tyler B.M."/>
            <person name="Tripathy S."/>
            <person name="Zhang X."/>
            <person name="Dehal P."/>
            <person name="Jiang R.H."/>
            <person name="Aerts A."/>
            <person name="Arredondo F.D."/>
            <person name="Baxter L."/>
            <person name="Bensasson D."/>
            <person name="Beynon J.L."/>
            <person name="Chapman J."/>
            <person name="Damasceno C.M."/>
            <person name="Dorrance A.E."/>
            <person name="Dou D."/>
            <person name="Dickerman A.W."/>
            <person name="Dubchak I.L."/>
            <person name="Garbelotto M."/>
            <person name="Gijzen M."/>
            <person name="Gordon S.G."/>
            <person name="Govers F."/>
            <person name="Grunwald N.J."/>
            <person name="Huang W."/>
            <person name="Ivors K.L."/>
            <person name="Jones R.W."/>
            <person name="Kamoun S."/>
            <person name="Krampis K."/>
            <person name="Lamour K.H."/>
            <person name="Lee M.K."/>
            <person name="McDonald W.H."/>
            <person name="Medina M."/>
            <person name="Meijer H.J."/>
            <person name="Nordberg E.K."/>
            <person name="Maclean D.J."/>
            <person name="Ospina-Giraldo M.D."/>
            <person name="Morris P.F."/>
            <person name="Phuntumart V."/>
            <person name="Putnam N.H."/>
            <person name="Rash S."/>
            <person name="Rose J.K."/>
            <person name="Sakihama Y."/>
            <person name="Salamov A.A."/>
            <person name="Savidor A."/>
            <person name="Scheuring C.F."/>
            <person name="Smith B.M."/>
            <person name="Sobral B.W."/>
            <person name="Terry A."/>
            <person name="Torto-Alalibo T.A."/>
            <person name="Win J."/>
            <person name="Xu Z."/>
            <person name="Zhang H."/>
            <person name="Grigoriev I.V."/>
            <person name="Rokhsar D.S."/>
            <person name="Boore J.L."/>
        </authorList>
    </citation>
    <scope>NUCLEOTIDE SEQUENCE [LARGE SCALE GENOMIC DNA]</scope>
    <source>
        <strain evidence="5 6">P6497</strain>
    </source>
</reference>
<feature type="domain" description="Apple" evidence="3">
    <location>
        <begin position="9"/>
        <end position="78"/>
    </location>
</feature>
<organism evidence="6">
    <name type="scientific">Phytophthora sojae (strain P6497)</name>
    <name type="common">Soybean stem and root rot agent</name>
    <name type="synonym">Phytophthora megasperma f. sp. glycines</name>
    <dbReference type="NCBI Taxonomy" id="1094619"/>
    <lineage>
        <taxon>Eukaryota</taxon>
        <taxon>Sar</taxon>
        <taxon>Stramenopiles</taxon>
        <taxon>Oomycota</taxon>
        <taxon>Peronosporomycetes</taxon>
        <taxon>Peronosporales</taxon>
        <taxon>Peronosporaceae</taxon>
        <taxon>Phytophthora</taxon>
    </lineage>
</organism>
<dbReference type="GO" id="GO:0005576">
    <property type="term" value="C:extracellular region"/>
    <property type="evidence" value="ECO:0007669"/>
    <property type="project" value="InterPro"/>
</dbReference>
<name>G4ZTF9_PHYSP</name>
<evidence type="ECO:0000313" key="5">
    <source>
        <dbReference type="EMBL" id="EGZ13137.1"/>
    </source>
</evidence>
<dbReference type="GO" id="GO:0006508">
    <property type="term" value="P:proteolysis"/>
    <property type="evidence" value="ECO:0007669"/>
    <property type="project" value="InterPro"/>
</dbReference>
<keyword evidence="2" id="KW-1015">Disulfide bond</keyword>
<reference evidence="5" key="2">
    <citation type="submission" date="2011-09" db="EMBL/GenBank/DDBJ databases">
        <authorList>
            <consortium name="US DOE Joint Genome Institute (JGI-PGF)"/>
            <person name="Aerts A."/>
            <person name="Grimwood J."/>
            <person name="Schmutz J."/>
            <person name="Lucas S."/>
            <person name="Hammon N."/>
            <person name="Glavina del Rio T."/>
            <person name="Dalin E."/>
            <person name="Tice H."/>
            <person name="Pitluck S."/>
            <person name="Dehal P."/>
            <person name="Chapman J."/>
            <person name="Putman N.H."/>
            <person name="Salamov A.A."/>
            <person name="Terry A."/>
            <person name="Rokhsar D.S."/>
            <person name="Boore J.L."/>
            <person name="Tripathy S."/>
            <person name="Tyler B.M."/>
            <person name="Grigoriev I.V."/>
        </authorList>
    </citation>
    <scope>NUCLEOTIDE SEQUENCE</scope>
    <source>
        <strain evidence="5">P6497</strain>
    </source>
</reference>
<dbReference type="RefSeq" id="XP_009530561.1">
    <property type="nucleotide sequence ID" value="XM_009532266.1"/>
</dbReference>
<dbReference type="EMBL" id="JH159156">
    <property type="protein sequence ID" value="EGZ13132.1"/>
    <property type="molecule type" value="Genomic_DNA"/>
</dbReference>
<keyword evidence="6" id="KW-1185">Reference proteome</keyword>
<dbReference type="RefSeq" id="XP_009530566.1">
    <property type="nucleotide sequence ID" value="XM_009532271.1"/>
</dbReference>
<evidence type="ECO:0000256" key="1">
    <source>
        <dbReference type="ARBA" id="ARBA00022737"/>
    </source>
</evidence>
<dbReference type="PROSITE" id="PS50948">
    <property type="entry name" value="PAN"/>
    <property type="match status" value="1"/>
</dbReference>
<dbReference type="InterPro" id="IPR000177">
    <property type="entry name" value="Apple"/>
</dbReference>
<dbReference type="CDD" id="cd01100">
    <property type="entry name" value="APPLE_Factor_XI_like"/>
    <property type="match status" value="1"/>
</dbReference>
<dbReference type="GeneID" id="20652833"/>
<dbReference type="KEGG" id="psoj:PHYSODRAFT_455008"/>
<feature type="non-terminal residue" evidence="5">
    <location>
        <position position="78"/>
    </location>
</feature>
<accession>G4ZTF9</accession>
<gene>
    <name evidence="4" type="ORF">PHYSODRAFT_447432</name>
    <name evidence="5" type="ORF">PHYSODRAFT_455008</name>
</gene>
<dbReference type="AlphaFoldDB" id="G4ZTF9"/>
<protein>
    <recommendedName>
        <fullName evidence="3">Apple domain-containing protein</fullName>
    </recommendedName>
</protein>
<dbReference type="KEGG" id="psoj:PHYSODRAFT_447432"/>
<sequence length="78" mass="7937">AAVSSVSTCSSSLQKNVMFLGANIGKRASIDPIGCCAICARTNGCTAFTWNDSSHGTCFLKTSKGKSFPNSGSISGVV</sequence>
<proteinExistence type="predicted"/>
<dbReference type="EMBL" id="JH159156">
    <property type="protein sequence ID" value="EGZ13137.1"/>
    <property type="molecule type" value="Genomic_DNA"/>
</dbReference>
<feature type="non-terminal residue" evidence="5">
    <location>
        <position position="1"/>
    </location>
</feature>
<keyword evidence="1" id="KW-0677">Repeat</keyword>
<evidence type="ECO:0000313" key="6">
    <source>
        <dbReference type="Proteomes" id="UP000002640"/>
    </source>
</evidence>
<dbReference type="SMR" id="G4ZTF9"/>
<evidence type="ECO:0000256" key="2">
    <source>
        <dbReference type="ARBA" id="ARBA00023157"/>
    </source>
</evidence>
<dbReference type="Pfam" id="PF14295">
    <property type="entry name" value="PAN_4"/>
    <property type="match status" value="1"/>
</dbReference>
<dbReference type="InParanoid" id="G4ZTF9"/>
<dbReference type="InterPro" id="IPR003609">
    <property type="entry name" value="Pan_app"/>
</dbReference>
<dbReference type="Proteomes" id="UP000002640">
    <property type="component" value="Unassembled WGS sequence"/>
</dbReference>
<evidence type="ECO:0000259" key="3">
    <source>
        <dbReference type="PROSITE" id="PS50948"/>
    </source>
</evidence>
<evidence type="ECO:0000313" key="4">
    <source>
        <dbReference type="EMBL" id="EGZ13132.1"/>
    </source>
</evidence>
<dbReference type="GeneID" id="20653052"/>
<dbReference type="SMART" id="SM00223">
    <property type="entry name" value="APPLE"/>
    <property type="match status" value="1"/>
</dbReference>
<dbReference type="Gene3D" id="3.50.4.10">
    <property type="entry name" value="Hepatocyte Growth Factor"/>
    <property type="match status" value="1"/>
</dbReference>